<feature type="region of interest" description="Disordered" evidence="1">
    <location>
        <begin position="360"/>
        <end position="391"/>
    </location>
</feature>
<dbReference type="Gene3D" id="2.40.50.40">
    <property type="match status" value="1"/>
</dbReference>
<evidence type="ECO:0000313" key="4">
    <source>
        <dbReference type="Proteomes" id="UP000591131"/>
    </source>
</evidence>
<protein>
    <recommendedName>
        <fullName evidence="2">Chromo domain-containing protein</fullName>
    </recommendedName>
</protein>
<evidence type="ECO:0000259" key="2">
    <source>
        <dbReference type="PROSITE" id="PS50013"/>
    </source>
</evidence>
<dbReference type="Pfam" id="PF00385">
    <property type="entry name" value="Chromo"/>
    <property type="match status" value="1"/>
</dbReference>
<dbReference type="InterPro" id="IPR016197">
    <property type="entry name" value="Chromo-like_dom_sf"/>
</dbReference>
<reference evidence="3 4" key="1">
    <citation type="submission" date="2020-04" db="EMBL/GenBank/DDBJ databases">
        <title>Perkinsus chesapeaki whole genome sequence.</title>
        <authorList>
            <person name="Bogema D.R."/>
        </authorList>
    </citation>
    <scope>NUCLEOTIDE SEQUENCE [LARGE SCALE GENOMIC DNA]</scope>
    <source>
        <strain evidence="3">ATCC PRA-425</strain>
    </source>
</reference>
<dbReference type="AlphaFoldDB" id="A0A7J6LYJ9"/>
<dbReference type="SUPFAM" id="SSF54160">
    <property type="entry name" value="Chromo domain-like"/>
    <property type="match status" value="1"/>
</dbReference>
<evidence type="ECO:0000313" key="3">
    <source>
        <dbReference type="EMBL" id="KAF4664368.1"/>
    </source>
</evidence>
<feature type="compositionally biased region" description="Basic and acidic residues" evidence="1">
    <location>
        <begin position="133"/>
        <end position="149"/>
    </location>
</feature>
<feature type="compositionally biased region" description="Basic residues" evidence="1">
    <location>
        <begin position="190"/>
        <end position="199"/>
    </location>
</feature>
<evidence type="ECO:0000256" key="1">
    <source>
        <dbReference type="SAM" id="MobiDB-lite"/>
    </source>
</evidence>
<comment type="caution">
    <text evidence="3">The sequence shown here is derived from an EMBL/GenBank/DDBJ whole genome shotgun (WGS) entry which is preliminary data.</text>
</comment>
<accession>A0A7J6LYJ9</accession>
<feature type="compositionally biased region" description="Basic and acidic residues" evidence="1">
    <location>
        <begin position="360"/>
        <end position="377"/>
    </location>
</feature>
<dbReference type="CDD" id="cd00024">
    <property type="entry name" value="CD_CSD"/>
    <property type="match status" value="1"/>
</dbReference>
<feature type="compositionally biased region" description="Acidic residues" evidence="1">
    <location>
        <begin position="378"/>
        <end position="391"/>
    </location>
</feature>
<organism evidence="3 4">
    <name type="scientific">Perkinsus chesapeaki</name>
    <name type="common">Clam parasite</name>
    <name type="synonym">Perkinsus andrewsi</name>
    <dbReference type="NCBI Taxonomy" id="330153"/>
    <lineage>
        <taxon>Eukaryota</taxon>
        <taxon>Sar</taxon>
        <taxon>Alveolata</taxon>
        <taxon>Perkinsozoa</taxon>
        <taxon>Perkinsea</taxon>
        <taxon>Perkinsida</taxon>
        <taxon>Perkinsidae</taxon>
        <taxon>Perkinsus</taxon>
    </lineage>
</organism>
<dbReference type="PROSITE" id="PS50013">
    <property type="entry name" value="CHROMO_2"/>
    <property type="match status" value="1"/>
</dbReference>
<dbReference type="InterPro" id="IPR023780">
    <property type="entry name" value="Chromo_domain"/>
</dbReference>
<feature type="domain" description="Chromo" evidence="2">
    <location>
        <begin position="307"/>
        <end position="372"/>
    </location>
</feature>
<dbReference type="InterPro" id="IPR000953">
    <property type="entry name" value="Chromo/chromo_shadow_dom"/>
</dbReference>
<keyword evidence="4" id="KW-1185">Reference proteome</keyword>
<feature type="compositionally biased region" description="Low complexity" evidence="1">
    <location>
        <begin position="238"/>
        <end position="264"/>
    </location>
</feature>
<dbReference type="Proteomes" id="UP000591131">
    <property type="component" value="Unassembled WGS sequence"/>
</dbReference>
<dbReference type="SMART" id="SM00298">
    <property type="entry name" value="CHROMO"/>
    <property type="match status" value="1"/>
</dbReference>
<name>A0A7J6LYJ9_PERCH</name>
<feature type="region of interest" description="Disordered" evidence="1">
    <location>
        <begin position="182"/>
        <end position="275"/>
    </location>
</feature>
<sequence>MSLRNRRLCSKWQQLQLAAVDFTVWKLLWFKLWAALQFALPVQQFIVQCATAEDTRNLMAFISKSPGIACYQRVNPETWTQRLPSPPMTPRELESPGALCAKGITSKGIDYDASIGEERSPLVLSGPCIVEDKTDAPQRADGKEGHDSHSLSTLEDDSIPAGVDDVLRSPVVLRQGDAVKGKAAGPLLKRTPRSSRRTAQRNAKEPAPLPAKVSKSSAAAQDDETSTKDSSTRRVKSTGKSSKQSQKCASNTKKNSKSQSVSKSPATANSHPMSLDVADKKMEAGGRISSDKFRQGFVSPKTGKVVFVVRDILGYRRIHHARQYKVAWEGYSDSEATWEPAANIPAAEWKEECADARRKYELENKRRSGVKRPRDPEVLSEFDDGDLIPLD</sequence>
<proteinExistence type="predicted"/>
<feature type="region of interest" description="Disordered" evidence="1">
    <location>
        <begin position="133"/>
        <end position="162"/>
    </location>
</feature>
<dbReference type="EMBL" id="JAAPAO010000289">
    <property type="protein sequence ID" value="KAF4664368.1"/>
    <property type="molecule type" value="Genomic_DNA"/>
</dbReference>
<dbReference type="OrthoDB" id="438195at2759"/>
<gene>
    <name evidence="3" type="ORF">FOL47_005149</name>
</gene>